<dbReference type="CDD" id="cd09596">
    <property type="entry name" value="M36"/>
    <property type="match status" value="1"/>
</dbReference>
<dbReference type="EC" id="3.4.24.-" evidence="13"/>
<keyword evidence="8 12" id="KW-0862">Zinc</keyword>
<dbReference type="InterPro" id="IPR011096">
    <property type="entry name" value="FTP_domain"/>
</dbReference>
<keyword evidence="5 12" id="KW-0479">Metal-binding</keyword>
<feature type="binding site" evidence="12">
    <location>
        <position position="229"/>
    </location>
    <ligand>
        <name>Zn(2+)</name>
        <dbReference type="ChEBI" id="CHEBI:29105"/>
        <note>catalytic</note>
    </ligand>
</feature>
<dbReference type="PANTHER" id="PTHR33478">
    <property type="entry name" value="EXTRACELLULAR METALLOPROTEINASE MEP"/>
    <property type="match status" value="1"/>
</dbReference>
<keyword evidence="4 13" id="KW-0645">Protease</keyword>
<protein>
    <recommendedName>
        <fullName evidence="13">Extracellular metalloproteinase</fullName>
        <ecNumber evidence="13">3.4.24.-</ecNumber>
    </recommendedName>
    <alternativeName>
        <fullName evidence="13">Fungalysin</fullName>
    </alternativeName>
</protein>
<accession>A0A409WTQ2</accession>
<keyword evidence="16" id="KW-1185">Reference proteome</keyword>
<gene>
    <name evidence="15" type="ORF">CVT24_009473</name>
</gene>
<feature type="active site" evidence="11">
    <location>
        <position position="409"/>
    </location>
</feature>
<organism evidence="15 16">
    <name type="scientific">Panaeolus cyanescens</name>
    <dbReference type="NCBI Taxonomy" id="181874"/>
    <lineage>
        <taxon>Eukaryota</taxon>
        <taxon>Fungi</taxon>
        <taxon>Dikarya</taxon>
        <taxon>Basidiomycota</taxon>
        <taxon>Agaricomycotina</taxon>
        <taxon>Agaricomycetes</taxon>
        <taxon>Agaricomycetidae</taxon>
        <taxon>Agaricales</taxon>
        <taxon>Agaricineae</taxon>
        <taxon>Galeropsidaceae</taxon>
        <taxon>Panaeolus</taxon>
    </lineage>
</organism>
<comment type="cofactor">
    <cofactor evidence="12">
        <name>Zn(2+)</name>
        <dbReference type="ChEBI" id="CHEBI:29105"/>
    </cofactor>
    <text evidence="12">Binds 1 zinc ion per subunit.</text>
</comment>
<dbReference type="Proteomes" id="UP000284842">
    <property type="component" value="Unassembled WGS sequence"/>
</dbReference>
<dbReference type="Gene3D" id="1.10.390.10">
    <property type="entry name" value="Neutral Protease Domain 2"/>
    <property type="match status" value="1"/>
</dbReference>
<evidence type="ECO:0000256" key="3">
    <source>
        <dbReference type="ARBA" id="ARBA00022525"/>
    </source>
</evidence>
<keyword evidence="9 13" id="KW-0482">Metalloprotease</keyword>
<dbReference type="InterPro" id="IPR001842">
    <property type="entry name" value="Peptidase_M36"/>
</dbReference>
<evidence type="ECO:0000256" key="9">
    <source>
        <dbReference type="ARBA" id="ARBA00023049"/>
    </source>
</evidence>
<name>A0A409WTQ2_9AGAR</name>
<sequence>MVTFTKPFFPVLLAVILSTCVQAVPWPSSIKHATHRHHHKRDSSYVSYHPPSTFQTFDVGIPVSSPSGLVARQDDMATLRSQCFSFMQSRGVDTDNITWTSGFMSEKTRVAYMKQSFNGIPVSNAVANVVFDGTDQVFAYASSFVNATSIADPKPTFSWRSVLPDLERRLDSALLEEEEATLEYLARDDGSVALAQVIQLRNETLGTWYEVFIDGHSGEVLSINDFVADAAYTVVPITEASFADGIQTLQDPADLQASPFGWHGLGFGDSTITSGNNVIAYIESDPRFASQTSSDLVFDYQYDDNNDPTDAENRNAALVNAFYVANTIHDVAYRYGFDEVNFNFQMDNFDNGGKDDDRVIISVQDSSGVNNANFATPPDGRNGICRMFIWDLTNPRRDGSMQNDILIHEYAHGITNRLTGGGTARCLQTTISGGLGEGWGDALANWFQQKSSTVNDFIMASYVSGSRGGIRSFPYSTSLATNPLTYSDLQSRSQVHEIGEVWASMLHEVYAALVQERGFAEDKLTNPNSTAGNVVFMRLFMTSLSVQPCNPTFVQARAAWFTADQSLFNGANRCILARAFAKRGLGEGADNTFNNDRTVPAGC</sequence>
<comment type="subcellular location">
    <subcellularLocation>
        <location evidence="1 13">Secreted</location>
    </subcellularLocation>
</comment>
<dbReference type="OrthoDB" id="3227768at2759"/>
<feature type="chain" id="PRO_5018819467" description="Extracellular metalloproteinase" evidence="13">
    <location>
        <begin position="24"/>
        <end position="603"/>
    </location>
</feature>
<comment type="similarity">
    <text evidence="2 13">Belongs to the peptidase M36 family.</text>
</comment>
<feature type="signal peptide" evidence="13">
    <location>
        <begin position="1"/>
        <end position="23"/>
    </location>
</feature>
<evidence type="ECO:0000313" key="15">
    <source>
        <dbReference type="EMBL" id="PPQ81903.1"/>
    </source>
</evidence>
<dbReference type="PANTHER" id="PTHR33478:SF1">
    <property type="entry name" value="EXTRACELLULAR METALLOPROTEINASE MEP"/>
    <property type="match status" value="1"/>
</dbReference>
<dbReference type="InParanoid" id="A0A409WTQ2"/>
<evidence type="ECO:0000256" key="7">
    <source>
        <dbReference type="ARBA" id="ARBA00022801"/>
    </source>
</evidence>
<feature type="binding site" evidence="12">
    <location>
        <position position="408"/>
    </location>
    <ligand>
        <name>Zn(2+)</name>
        <dbReference type="ChEBI" id="CHEBI:29105"/>
        <note>catalytic</note>
    </ligand>
</feature>
<evidence type="ECO:0000256" key="2">
    <source>
        <dbReference type="ARBA" id="ARBA00006006"/>
    </source>
</evidence>
<proteinExistence type="inferred from homology"/>
<evidence type="ECO:0000256" key="1">
    <source>
        <dbReference type="ARBA" id="ARBA00004613"/>
    </source>
</evidence>
<dbReference type="PRINTS" id="PR00999">
    <property type="entry name" value="FUNGALYSIN"/>
</dbReference>
<dbReference type="SUPFAM" id="SSF55486">
    <property type="entry name" value="Metalloproteases ('zincins'), catalytic domain"/>
    <property type="match status" value="1"/>
</dbReference>
<dbReference type="InterPro" id="IPR050371">
    <property type="entry name" value="Fungal_virulence_M36"/>
</dbReference>
<evidence type="ECO:0000256" key="12">
    <source>
        <dbReference type="PIRSR" id="PIRSR601842-2"/>
    </source>
</evidence>
<evidence type="ECO:0000256" key="11">
    <source>
        <dbReference type="PIRSR" id="PIRSR601842-1"/>
    </source>
</evidence>
<dbReference type="GO" id="GO:0005615">
    <property type="term" value="C:extracellular space"/>
    <property type="evidence" value="ECO:0007669"/>
    <property type="project" value="InterPro"/>
</dbReference>
<feature type="domain" description="FTP" evidence="14">
    <location>
        <begin position="111"/>
        <end position="144"/>
    </location>
</feature>
<evidence type="ECO:0000256" key="8">
    <source>
        <dbReference type="ARBA" id="ARBA00022833"/>
    </source>
</evidence>
<feature type="binding site" evidence="12">
    <location>
        <position position="412"/>
    </location>
    <ligand>
        <name>Zn(2+)</name>
        <dbReference type="ChEBI" id="CHEBI:29105"/>
        <note>catalytic</note>
    </ligand>
</feature>
<evidence type="ECO:0000256" key="13">
    <source>
        <dbReference type="RuleBase" id="RU364017"/>
    </source>
</evidence>
<comment type="caution">
    <text evidence="15">The sequence shown here is derived from an EMBL/GenBank/DDBJ whole genome shotgun (WGS) entry which is preliminary data.</text>
</comment>
<dbReference type="GO" id="GO:0004222">
    <property type="term" value="F:metalloendopeptidase activity"/>
    <property type="evidence" value="ECO:0007669"/>
    <property type="project" value="InterPro"/>
</dbReference>
<keyword evidence="10 13" id="KW-0865">Zymogen</keyword>
<reference evidence="15 16" key="1">
    <citation type="journal article" date="2018" name="Evol. Lett.">
        <title>Horizontal gene cluster transfer increased hallucinogenic mushroom diversity.</title>
        <authorList>
            <person name="Reynolds H.T."/>
            <person name="Vijayakumar V."/>
            <person name="Gluck-Thaler E."/>
            <person name="Korotkin H.B."/>
            <person name="Matheny P.B."/>
            <person name="Slot J.C."/>
        </authorList>
    </citation>
    <scope>NUCLEOTIDE SEQUENCE [LARGE SCALE GENOMIC DNA]</scope>
    <source>
        <strain evidence="15 16">2629</strain>
    </source>
</reference>
<evidence type="ECO:0000256" key="5">
    <source>
        <dbReference type="ARBA" id="ARBA00022723"/>
    </source>
</evidence>
<evidence type="ECO:0000256" key="4">
    <source>
        <dbReference type="ARBA" id="ARBA00022670"/>
    </source>
</evidence>
<dbReference type="Gene3D" id="3.10.170.10">
    <property type="match status" value="1"/>
</dbReference>
<dbReference type="Pfam" id="PF02128">
    <property type="entry name" value="Peptidase_M36"/>
    <property type="match status" value="1"/>
</dbReference>
<dbReference type="AlphaFoldDB" id="A0A409WTQ2"/>
<keyword evidence="3 13" id="KW-0964">Secreted</keyword>
<dbReference type="EMBL" id="NHTK01005223">
    <property type="protein sequence ID" value="PPQ81903.1"/>
    <property type="molecule type" value="Genomic_DNA"/>
</dbReference>
<evidence type="ECO:0000256" key="6">
    <source>
        <dbReference type="ARBA" id="ARBA00022729"/>
    </source>
</evidence>
<dbReference type="GO" id="GO:0008270">
    <property type="term" value="F:zinc ion binding"/>
    <property type="evidence" value="ECO:0007669"/>
    <property type="project" value="InterPro"/>
</dbReference>
<evidence type="ECO:0000313" key="16">
    <source>
        <dbReference type="Proteomes" id="UP000284842"/>
    </source>
</evidence>
<dbReference type="GO" id="GO:0006508">
    <property type="term" value="P:proteolysis"/>
    <property type="evidence" value="ECO:0007669"/>
    <property type="project" value="UniProtKB-KW"/>
</dbReference>
<keyword evidence="7 13" id="KW-0378">Hydrolase</keyword>
<dbReference type="Pfam" id="PF07504">
    <property type="entry name" value="FTP"/>
    <property type="match status" value="1"/>
</dbReference>
<keyword evidence="6 13" id="KW-0732">Signal</keyword>
<dbReference type="InterPro" id="IPR027268">
    <property type="entry name" value="Peptidase_M4/M1_CTD_sf"/>
</dbReference>
<feature type="binding site" evidence="12">
    <location>
        <position position="437"/>
    </location>
    <ligand>
        <name>Zn(2+)</name>
        <dbReference type="ChEBI" id="CHEBI:29105"/>
        <note>catalytic</note>
    </ligand>
</feature>
<evidence type="ECO:0000259" key="14">
    <source>
        <dbReference type="Pfam" id="PF07504"/>
    </source>
</evidence>
<evidence type="ECO:0000256" key="10">
    <source>
        <dbReference type="ARBA" id="ARBA00023145"/>
    </source>
</evidence>